<organism evidence="4 6">
    <name type="scientific">Thalassovita autumnalis</name>
    <dbReference type="NCBI Taxonomy" id="2072972"/>
    <lineage>
        <taxon>Bacteria</taxon>
        <taxon>Pseudomonadati</taxon>
        <taxon>Pseudomonadota</taxon>
        <taxon>Alphaproteobacteria</taxon>
        <taxon>Rhodobacterales</taxon>
        <taxon>Roseobacteraceae</taxon>
        <taxon>Thalassovita</taxon>
    </lineage>
</organism>
<dbReference type="Proteomes" id="UP000051887">
    <property type="component" value="Unassembled WGS sequence"/>
</dbReference>
<evidence type="ECO:0000256" key="2">
    <source>
        <dbReference type="ARBA" id="ARBA00022801"/>
    </source>
</evidence>
<comment type="similarity">
    <text evidence="1">Belongs to the 4-hydroxybenzoyl-CoA thioesterase family.</text>
</comment>
<keyword evidence="2" id="KW-0378">Hydrolase</keyword>
<dbReference type="AlphaFoldDB" id="A0A0P1FR90"/>
<dbReference type="CDD" id="cd00586">
    <property type="entry name" value="4HBT"/>
    <property type="match status" value="1"/>
</dbReference>
<dbReference type="SUPFAM" id="SSF54637">
    <property type="entry name" value="Thioesterase/thiol ester dehydrase-isomerase"/>
    <property type="match status" value="1"/>
</dbReference>
<dbReference type="InterPro" id="IPR050563">
    <property type="entry name" value="4-hydroxybenzoyl-CoA_TE"/>
</dbReference>
<evidence type="ECO:0000313" key="4">
    <source>
        <dbReference type="EMBL" id="CUH71050.1"/>
    </source>
</evidence>
<reference evidence="4 6" key="1">
    <citation type="submission" date="2015-09" db="EMBL/GenBank/DDBJ databases">
        <authorList>
            <consortium name="Swine Surveillance"/>
        </authorList>
    </citation>
    <scope>NUCLEOTIDE SEQUENCE [LARGE SCALE GENOMIC DNA]</scope>
    <source>
        <strain evidence="4 6">5120</strain>
    </source>
</reference>
<name>A0A0P1FR90_9RHOB</name>
<reference evidence="3 5" key="2">
    <citation type="submission" date="2015-09" db="EMBL/GenBank/DDBJ databases">
        <authorList>
            <person name="Rodrigo-Torres L."/>
            <person name="Arahal D.R."/>
        </authorList>
    </citation>
    <scope>NUCLEOTIDE SEQUENCE [LARGE SCALE GENOMIC DNA]</scope>
    <source>
        <strain evidence="3 5">CECT 5118</strain>
    </source>
</reference>
<evidence type="ECO:0000313" key="3">
    <source>
        <dbReference type="EMBL" id="CUH67123.1"/>
    </source>
</evidence>
<protein>
    <submittedName>
        <fullName evidence="4">Bifunctional 3-hydroxyacyl-CoA dehydrogenase/thioesterase</fullName>
    </submittedName>
</protein>
<evidence type="ECO:0000313" key="6">
    <source>
        <dbReference type="Proteomes" id="UP000051887"/>
    </source>
</evidence>
<evidence type="ECO:0000313" key="5">
    <source>
        <dbReference type="Proteomes" id="UP000051086"/>
    </source>
</evidence>
<dbReference type="Proteomes" id="UP000051086">
    <property type="component" value="Unassembled WGS sequence"/>
</dbReference>
<dbReference type="OrthoDB" id="9803287at2"/>
<dbReference type="Pfam" id="PF13279">
    <property type="entry name" value="4HBT_2"/>
    <property type="match status" value="1"/>
</dbReference>
<dbReference type="GO" id="GO:0047617">
    <property type="term" value="F:fatty acyl-CoA hydrolase activity"/>
    <property type="evidence" value="ECO:0007669"/>
    <property type="project" value="TreeGrafter"/>
</dbReference>
<dbReference type="RefSeq" id="WP_058242371.1">
    <property type="nucleotide sequence ID" value="NZ_CYSB01000028.1"/>
</dbReference>
<dbReference type="EMBL" id="CYSB01000028">
    <property type="protein sequence ID" value="CUH67123.1"/>
    <property type="molecule type" value="Genomic_DNA"/>
</dbReference>
<gene>
    <name evidence="3" type="ORF">TL5118_02056</name>
    <name evidence="4" type="ORF">TL5120_00830</name>
</gene>
<keyword evidence="5" id="KW-1185">Reference proteome</keyword>
<dbReference type="EMBL" id="CYSC01000016">
    <property type="protein sequence ID" value="CUH71050.1"/>
    <property type="molecule type" value="Genomic_DNA"/>
</dbReference>
<dbReference type="PANTHER" id="PTHR31793">
    <property type="entry name" value="4-HYDROXYBENZOYL-COA THIOESTERASE FAMILY MEMBER"/>
    <property type="match status" value="1"/>
</dbReference>
<accession>A0A0P1FR90</accession>
<sequence>MAEIETGRRVVAASECDTLGHANIASYIAYVSDSGFAMMNHVGLGRDNILGGRRLGIAVVDMQAQYKAELLPGDCIHLRTGLLSIGTKSMVFRHRIYRSRSDGSEQLVFEGRFTKVLMDLEARRAIAIPEDIKDKLETLRLAPAEEGETT</sequence>
<proteinExistence type="inferred from homology"/>
<dbReference type="Gene3D" id="3.10.129.10">
    <property type="entry name" value="Hotdog Thioesterase"/>
    <property type="match status" value="1"/>
</dbReference>
<dbReference type="PANTHER" id="PTHR31793:SF27">
    <property type="entry name" value="NOVEL THIOESTERASE SUPERFAMILY DOMAIN AND SAPOSIN A-TYPE DOMAIN CONTAINING PROTEIN (0610012H03RIK)"/>
    <property type="match status" value="1"/>
</dbReference>
<evidence type="ECO:0000256" key="1">
    <source>
        <dbReference type="ARBA" id="ARBA00005953"/>
    </source>
</evidence>
<dbReference type="InterPro" id="IPR029069">
    <property type="entry name" value="HotDog_dom_sf"/>
</dbReference>